<reference evidence="2" key="2">
    <citation type="submission" date="2013-12" db="EMBL/GenBank/DDBJ databases">
        <authorList>
            <person name="Yu Y."/>
            <person name="Lee S."/>
            <person name="de Baynast K."/>
            <person name="Wissotski M."/>
            <person name="Liu L."/>
            <person name="Talag J."/>
            <person name="Goicoechea J."/>
            <person name="Angelova A."/>
            <person name="Jetty R."/>
            <person name="Kudrna D."/>
            <person name="Golser W."/>
            <person name="Rivera L."/>
            <person name="Zhang J."/>
            <person name="Wing R."/>
        </authorList>
    </citation>
    <scope>NUCLEOTIDE SEQUENCE</scope>
</reference>
<organism evidence="1 2">
    <name type="scientific">Leersia perrieri</name>
    <dbReference type="NCBI Taxonomy" id="77586"/>
    <lineage>
        <taxon>Eukaryota</taxon>
        <taxon>Viridiplantae</taxon>
        <taxon>Streptophyta</taxon>
        <taxon>Embryophyta</taxon>
        <taxon>Tracheophyta</taxon>
        <taxon>Spermatophyta</taxon>
        <taxon>Magnoliopsida</taxon>
        <taxon>Liliopsida</taxon>
        <taxon>Poales</taxon>
        <taxon>Poaceae</taxon>
        <taxon>BOP clade</taxon>
        <taxon>Oryzoideae</taxon>
        <taxon>Oryzeae</taxon>
        <taxon>Oryzinae</taxon>
        <taxon>Leersia</taxon>
    </lineage>
</organism>
<dbReference type="PANTHER" id="PTHR35161:SF1">
    <property type="entry name" value="OS02G0138300 PROTEIN"/>
    <property type="match status" value="1"/>
</dbReference>
<evidence type="ECO:0000313" key="2">
    <source>
        <dbReference type="Proteomes" id="UP000032180"/>
    </source>
</evidence>
<protein>
    <submittedName>
        <fullName evidence="1">Uncharacterized protein</fullName>
    </submittedName>
</protein>
<dbReference type="EnsemblPlants" id="LPERR02G08210.1">
    <property type="protein sequence ID" value="LPERR02G08210.1"/>
    <property type="gene ID" value="LPERR02G08210"/>
</dbReference>
<dbReference type="HOGENOM" id="CLU_056646_0_0_1"/>
<reference evidence="1 2" key="1">
    <citation type="submission" date="2012-08" db="EMBL/GenBank/DDBJ databases">
        <title>Oryza genome evolution.</title>
        <authorList>
            <person name="Wing R.A."/>
        </authorList>
    </citation>
    <scope>NUCLEOTIDE SEQUENCE</scope>
</reference>
<dbReference type="Proteomes" id="UP000032180">
    <property type="component" value="Chromosome 2"/>
</dbReference>
<keyword evidence="2" id="KW-1185">Reference proteome</keyword>
<proteinExistence type="predicted"/>
<name>A0A0D9VE15_9ORYZ</name>
<dbReference type="PANTHER" id="PTHR35161">
    <property type="entry name" value="OS02G0303100 PROTEIN"/>
    <property type="match status" value="1"/>
</dbReference>
<reference evidence="1" key="3">
    <citation type="submission" date="2015-04" db="UniProtKB">
        <authorList>
            <consortium name="EnsemblPlants"/>
        </authorList>
    </citation>
    <scope>IDENTIFICATION</scope>
</reference>
<evidence type="ECO:0000313" key="1">
    <source>
        <dbReference type="EnsemblPlants" id="LPERR02G08210.1"/>
    </source>
</evidence>
<dbReference type="AlphaFoldDB" id="A0A0D9VE15"/>
<accession>A0A0D9VE15</accession>
<sequence length="299" mass="34587">MSIHVHWVYVGVMWYAMFDSYFSGAGELINALSYARANPLMRRVKILGREEKLVWIPNDNLRRLIRSLNMIHKLLHKKKKCLLSLTSSSVLVDEEGRGVIQGATVIKYSTEDVCRGYNETSAIVKELIIESVGLEAIGVDCIADFRRLLHQMENVTSIDQEYILSNHASLIPDFNRTSVFHLFHDHIMGKLAHHEPKLKNQIINNLPYDGIWIDIAYSNCFLRNWLNTDRKYKNTGNGHISFNKNVRSSMYDYLPLFSYTQIQVDECLYCEFPDLLLDIEILLWMSGEIEGLGFEDKFS</sequence>
<dbReference type="Gramene" id="LPERR02G08210.1">
    <property type="protein sequence ID" value="LPERR02G08210.1"/>
    <property type="gene ID" value="LPERR02G08210"/>
</dbReference>
<dbReference type="eggNOG" id="ENOG502R46E">
    <property type="taxonomic scope" value="Eukaryota"/>
</dbReference>